<feature type="transmembrane region" description="Helical" evidence="1">
    <location>
        <begin position="134"/>
        <end position="156"/>
    </location>
</feature>
<dbReference type="AlphaFoldDB" id="A0A9D2AM94"/>
<keyword evidence="1" id="KW-0812">Transmembrane</keyword>
<dbReference type="EMBL" id="DXFG01000039">
    <property type="protein sequence ID" value="HIX36620.1"/>
    <property type="molecule type" value="Genomic_DNA"/>
</dbReference>
<keyword evidence="1" id="KW-1133">Transmembrane helix</keyword>
<dbReference type="Proteomes" id="UP000824230">
    <property type="component" value="Unassembled WGS sequence"/>
</dbReference>
<name>A0A9D2AM94_9FIRM</name>
<organism evidence="2 3">
    <name type="scientific">Candidatus Blautia pullistercoris</name>
    <dbReference type="NCBI Taxonomy" id="2838499"/>
    <lineage>
        <taxon>Bacteria</taxon>
        <taxon>Bacillati</taxon>
        <taxon>Bacillota</taxon>
        <taxon>Clostridia</taxon>
        <taxon>Lachnospirales</taxon>
        <taxon>Lachnospiraceae</taxon>
        <taxon>Blautia</taxon>
    </lineage>
</organism>
<keyword evidence="1" id="KW-0472">Membrane</keyword>
<proteinExistence type="predicted"/>
<accession>A0A9D2AM94</accession>
<evidence type="ECO:0000313" key="3">
    <source>
        <dbReference type="Proteomes" id="UP000824230"/>
    </source>
</evidence>
<reference evidence="2" key="1">
    <citation type="journal article" date="2021" name="PeerJ">
        <title>Extensive microbial diversity within the chicken gut microbiome revealed by metagenomics and culture.</title>
        <authorList>
            <person name="Gilroy R."/>
            <person name="Ravi A."/>
            <person name="Getino M."/>
            <person name="Pursley I."/>
            <person name="Horton D.L."/>
            <person name="Alikhan N.F."/>
            <person name="Baker D."/>
            <person name="Gharbi K."/>
            <person name="Hall N."/>
            <person name="Watson M."/>
            <person name="Adriaenssens E.M."/>
            <person name="Foster-Nyarko E."/>
            <person name="Jarju S."/>
            <person name="Secka A."/>
            <person name="Antonio M."/>
            <person name="Oren A."/>
            <person name="Chaudhuri R.R."/>
            <person name="La Ragione R."/>
            <person name="Hildebrand F."/>
            <person name="Pallen M.J."/>
        </authorList>
    </citation>
    <scope>NUCLEOTIDE SEQUENCE</scope>
    <source>
        <strain evidence="2">ChiHjej12B11-1927</strain>
    </source>
</reference>
<protein>
    <submittedName>
        <fullName evidence="2">Uncharacterized protein</fullName>
    </submittedName>
</protein>
<gene>
    <name evidence="2" type="ORF">H9738_01940</name>
</gene>
<comment type="caution">
    <text evidence="2">The sequence shown here is derived from an EMBL/GenBank/DDBJ whole genome shotgun (WGS) entry which is preliminary data.</text>
</comment>
<evidence type="ECO:0000313" key="2">
    <source>
        <dbReference type="EMBL" id="HIX36620.1"/>
    </source>
</evidence>
<sequence length="193" mass="22049">MMENENRKARSFIAYEYKEVSADSGQISFLIDGYENFGWEVDENIIQYGMEKYPEKTGASHRGKAVLRLKRNRKIINKMELTRLQRNFEACVTEIKNLEKEKTSRPAVQALSLGIGGTAFMAGSTFAVTADPPQILLCIILAIPGFLGWILPCFLYKRGVRKQTEKITPLIEEKYDEIYEICEKGNKLLNGRQ</sequence>
<reference evidence="2" key="2">
    <citation type="submission" date="2021-04" db="EMBL/GenBank/DDBJ databases">
        <authorList>
            <person name="Gilroy R."/>
        </authorList>
    </citation>
    <scope>NUCLEOTIDE SEQUENCE</scope>
    <source>
        <strain evidence="2">ChiHjej12B11-1927</strain>
    </source>
</reference>
<evidence type="ECO:0000256" key="1">
    <source>
        <dbReference type="SAM" id="Phobius"/>
    </source>
</evidence>
<feature type="transmembrane region" description="Helical" evidence="1">
    <location>
        <begin position="110"/>
        <end position="128"/>
    </location>
</feature>